<dbReference type="InterPro" id="IPR011993">
    <property type="entry name" value="PH-like_dom_sf"/>
</dbReference>
<dbReference type="GO" id="GO:0140933">
    <property type="term" value="F:5'-(N(7)-methylguanosine 5'-triphospho)-[mRNA] hydrolase activity"/>
    <property type="evidence" value="ECO:0007669"/>
    <property type="project" value="UniProtKB-EC"/>
</dbReference>
<dbReference type="GO" id="GO:0005634">
    <property type="term" value="C:nucleus"/>
    <property type="evidence" value="ECO:0007669"/>
    <property type="project" value="UniProtKB-SubCell"/>
</dbReference>
<evidence type="ECO:0000256" key="9">
    <source>
        <dbReference type="ARBA" id="ARBA00023242"/>
    </source>
</evidence>
<evidence type="ECO:0000313" key="15">
    <source>
        <dbReference type="RefSeq" id="XP_036357319.1"/>
    </source>
</evidence>
<dbReference type="Pfam" id="PF16741">
    <property type="entry name" value="mRNA_decap_C"/>
    <property type="match status" value="1"/>
</dbReference>
<evidence type="ECO:0000256" key="11">
    <source>
        <dbReference type="ARBA" id="ARBA00047661"/>
    </source>
</evidence>
<keyword evidence="7" id="KW-0378">Hydrolase</keyword>
<dbReference type="GO" id="GO:0008047">
    <property type="term" value="F:enzyme activator activity"/>
    <property type="evidence" value="ECO:0007669"/>
    <property type="project" value="InterPro"/>
</dbReference>
<reference evidence="14 15" key="1">
    <citation type="submission" date="2025-08" db="UniProtKB">
        <authorList>
            <consortium name="RefSeq"/>
        </authorList>
    </citation>
    <scope>IDENTIFICATION</scope>
</reference>
<dbReference type="PANTHER" id="PTHR16290">
    <property type="entry name" value="TRANSCRIPTION FACTOR SMIF DECAPPING ENZYME DCP1"/>
    <property type="match status" value="1"/>
</dbReference>
<dbReference type="Pfam" id="PF06058">
    <property type="entry name" value="DCP1"/>
    <property type="match status" value="1"/>
</dbReference>
<dbReference type="PANTHER" id="PTHR16290:SF0">
    <property type="entry name" value="DECAPPING PROTEIN 1, ISOFORM A"/>
    <property type="match status" value="1"/>
</dbReference>
<evidence type="ECO:0000259" key="12">
    <source>
        <dbReference type="Pfam" id="PF16741"/>
    </source>
</evidence>
<keyword evidence="4" id="KW-0963">Cytoplasm</keyword>
<dbReference type="Gene3D" id="6.10.140.2030">
    <property type="match status" value="1"/>
</dbReference>
<accession>A0A7E6EPS2</accession>
<evidence type="ECO:0000256" key="1">
    <source>
        <dbReference type="ARBA" id="ARBA00004123"/>
    </source>
</evidence>
<evidence type="ECO:0000256" key="8">
    <source>
        <dbReference type="ARBA" id="ARBA00023161"/>
    </source>
</evidence>
<evidence type="ECO:0000256" key="2">
    <source>
        <dbReference type="ARBA" id="ARBA00004496"/>
    </source>
</evidence>
<dbReference type="EC" id="3.6.1.62" evidence="10"/>
<dbReference type="Proteomes" id="UP000515154">
    <property type="component" value="Linkage group LG3"/>
</dbReference>
<keyword evidence="9" id="KW-0539">Nucleus</keyword>
<evidence type="ECO:0000256" key="4">
    <source>
        <dbReference type="ARBA" id="ARBA00022490"/>
    </source>
</evidence>
<keyword evidence="13" id="KW-1185">Reference proteome</keyword>
<dbReference type="AlphaFoldDB" id="A0A7E6EPS2"/>
<evidence type="ECO:0000256" key="3">
    <source>
        <dbReference type="ARBA" id="ARBA00008778"/>
    </source>
</evidence>
<gene>
    <name evidence="14 15" type="primary">LOC115209960</name>
</gene>
<keyword evidence="5" id="KW-0597">Phosphoprotein</keyword>
<comment type="similarity">
    <text evidence="3">Belongs to the DCP1 family.</text>
</comment>
<organism evidence="13 14">
    <name type="scientific">Octopus sinensis</name>
    <name type="common">East Asian common octopus</name>
    <dbReference type="NCBI Taxonomy" id="2607531"/>
    <lineage>
        <taxon>Eukaryota</taxon>
        <taxon>Metazoa</taxon>
        <taxon>Spiralia</taxon>
        <taxon>Lophotrochozoa</taxon>
        <taxon>Mollusca</taxon>
        <taxon>Cephalopoda</taxon>
        <taxon>Coleoidea</taxon>
        <taxon>Octopodiformes</taxon>
        <taxon>Octopoda</taxon>
        <taxon>Incirrata</taxon>
        <taxon>Octopodidae</taxon>
        <taxon>Octopus</taxon>
    </lineage>
</organism>
<protein>
    <recommendedName>
        <fullName evidence="10">5'-(N(7)-methylguanosine 5'-triphospho)-[mRNA] hydrolase</fullName>
        <ecNumber evidence="10">3.6.1.62</ecNumber>
    </recommendedName>
</protein>
<proteinExistence type="inferred from homology"/>
<comment type="catalytic activity">
    <reaction evidence="11">
        <text>a 5'-end (N(7)-methyl 5'-triphosphoguanosine)-ribonucleoside in mRNA + H2O = N(7)-methyl-GDP + a 5'-end phospho-ribonucleoside in mRNA + 2 H(+)</text>
        <dbReference type="Rhea" id="RHEA:67484"/>
        <dbReference type="Rhea" id="RHEA-COMP:15692"/>
        <dbReference type="Rhea" id="RHEA-COMP:17167"/>
        <dbReference type="ChEBI" id="CHEBI:15377"/>
        <dbReference type="ChEBI" id="CHEBI:15378"/>
        <dbReference type="ChEBI" id="CHEBI:63714"/>
        <dbReference type="ChEBI" id="CHEBI:138282"/>
        <dbReference type="ChEBI" id="CHEBI:156461"/>
        <dbReference type="EC" id="3.6.1.62"/>
    </reaction>
    <physiologicalReaction direction="left-to-right" evidence="11">
        <dbReference type="Rhea" id="RHEA:67485"/>
    </physiologicalReaction>
</comment>
<feature type="domain" description="mRNA-decapping enzyme C-terminal" evidence="12">
    <location>
        <begin position="604"/>
        <end position="641"/>
    </location>
</feature>
<dbReference type="FunFam" id="2.30.29.30:FF:000097">
    <property type="entry name" value="Putative mRNA-decapping enzyme 1A"/>
    <property type="match status" value="1"/>
</dbReference>
<dbReference type="CDD" id="cd09804">
    <property type="entry name" value="Dcp1"/>
    <property type="match status" value="1"/>
</dbReference>
<dbReference type="GO" id="GO:0000290">
    <property type="term" value="P:deadenylation-dependent decapping of nuclear-transcribed mRNA"/>
    <property type="evidence" value="ECO:0007669"/>
    <property type="project" value="InterPro"/>
</dbReference>
<dbReference type="GO" id="GO:0003729">
    <property type="term" value="F:mRNA binding"/>
    <property type="evidence" value="ECO:0007669"/>
    <property type="project" value="TreeGrafter"/>
</dbReference>
<keyword evidence="8" id="KW-0866">Nonsense-mediated mRNA decay</keyword>
<dbReference type="GO" id="GO:0000184">
    <property type="term" value="P:nuclear-transcribed mRNA catabolic process, nonsense-mediated decay"/>
    <property type="evidence" value="ECO:0007669"/>
    <property type="project" value="UniProtKB-KW"/>
</dbReference>
<evidence type="ECO:0000313" key="13">
    <source>
        <dbReference type="Proteomes" id="UP000515154"/>
    </source>
</evidence>
<comment type="subcellular location">
    <subcellularLocation>
        <location evidence="2">Cytoplasm</location>
    </subcellularLocation>
    <subcellularLocation>
        <location evidence="1">Nucleus</location>
    </subcellularLocation>
</comment>
<dbReference type="InterPro" id="IPR031953">
    <property type="entry name" value="mRNA_decap_C"/>
</dbReference>
<dbReference type="RefSeq" id="XP_036357318.1">
    <property type="nucleotide sequence ID" value="XM_036501425.1"/>
</dbReference>
<dbReference type="Gene3D" id="2.30.29.30">
    <property type="entry name" value="Pleckstrin-homology domain (PH domain)/Phosphotyrosine-binding domain (PTB)"/>
    <property type="match status" value="1"/>
</dbReference>
<dbReference type="RefSeq" id="XP_036357319.1">
    <property type="nucleotide sequence ID" value="XM_036501426.1"/>
</dbReference>
<dbReference type="GO" id="GO:0031087">
    <property type="term" value="P:deadenylation-independent decapping of nuclear-transcribed mRNA"/>
    <property type="evidence" value="ECO:0007669"/>
    <property type="project" value="TreeGrafter"/>
</dbReference>
<evidence type="ECO:0000256" key="10">
    <source>
        <dbReference type="ARBA" id="ARBA00026102"/>
    </source>
</evidence>
<sequence>MSLSIAPSALSAATATTANASSNTSGTFFHCSADRSSKTSATSGSNPVGDSSGAESRMNLAALLQRDPYITDIVDTAKQVALYLFNPKNSEWERTSIEGTLFVYRRSASPYNGFMILNRLEPNNLIEPITKDLEFQLHDPFLLYRTANAIYGIWFYDKDDCARVGQLINSLVQVTIANHQTKSQCFIRSRRASESDTMEECLAGIKNDNVPNTTNATTVFSGPVDIIQLLCKAQYKYNQSREIKKKPEPVSMTDSNMAASSSSLIRPTPVRVLNSAVETEGENYGEKGSSSGSKSHISLETLFRNATVQQNTFDLKATSIPSRNAHFQRSNMLLESDPATSQLPTILKQFGSSVTMVEDIEKQPQHHGKCENTTSPSTLMLKQLSPSLVTASSHNGFNLLKSSQNYHEFDKISRKTPSKKTNTVSINKGVNLLDPVSFSSTTSITTSGQIFNFPQSPKIESENSYFNATDCLRDPSNFEPFPSSQSSYTFHGINHFNVPDFTSSLLTIGLDSSIGSKPMKSPILAKSCTQELLTPADLESVSLPNSSGSISSTLPQHTNNNLLSPMAFVSQHTKAKSVSSSSSNSPVFTKTVSDHHCLTEMPSFSREQLQETMINLLKNDSGFLNKIHQAYLLSLKAELSNPRT</sequence>
<evidence type="ECO:0000256" key="5">
    <source>
        <dbReference type="ARBA" id="ARBA00022553"/>
    </source>
</evidence>
<dbReference type="InterPro" id="IPR010334">
    <property type="entry name" value="Dcp1"/>
</dbReference>
<evidence type="ECO:0000313" key="14">
    <source>
        <dbReference type="RefSeq" id="XP_036357318.1"/>
    </source>
</evidence>
<name>A0A7E6EPS2_9MOLL</name>
<keyword evidence="6" id="KW-0507">mRNA processing</keyword>
<evidence type="ECO:0000256" key="6">
    <source>
        <dbReference type="ARBA" id="ARBA00022664"/>
    </source>
</evidence>
<dbReference type="GO" id="GO:0000932">
    <property type="term" value="C:P-body"/>
    <property type="evidence" value="ECO:0007669"/>
    <property type="project" value="TreeGrafter"/>
</dbReference>
<dbReference type="GO" id="GO:0006397">
    <property type="term" value="P:mRNA processing"/>
    <property type="evidence" value="ECO:0007669"/>
    <property type="project" value="UniProtKB-KW"/>
</dbReference>
<dbReference type="SUPFAM" id="SSF50729">
    <property type="entry name" value="PH domain-like"/>
    <property type="match status" value="1"/>
</dbReference>
<evidence type="ECO:0000256" key="7">
    <source>
        <dbReference type="ARBA" id="ARBA00022801"/>
    </source>
</evidence>